<evidence type="ECO:0000313" key="3">
    <source>
        <dbReference type="EMBL" id="RXS75407.1"/>
    </source>
</evidence>
<proteinExistence type="predicted"/>
<accession>A0A4Q1RI87</accession>
<evidence type="ECO:0000313" key="4">
    <source>
        <dbReference type="Proteomes" id="UP000290106"/>
    </source>
</evidence>
<dbReference type="PROSITE" id="PS50943">
    <property type="entry name" value="HTH_CROC1"/>
    <property type="match status" value="1"/>
</dbReference>
<dbReference type="GO" id="GO:0003677">
    <property type="term" value="F:DNA binding"/>
    <property type="evidence" value="ECO:0007669"/>
    <property type="project" value="UniProtKB-KW"/>
</dbReference>
<dbReference type="PANTHER" id="PTHR46797:SF1">
    <property type="entry name" value="METHYLPHOSPHONATE SYNTHASE"/>
    <property type="match status" value="1"/>
</dbReference>
<dbReference type="GO" id="GO:0003700">
    <property type="term" value="F:DNA-binding transcription factor activity"/>
    <property type="evidence" value="ECO:0007669"/>
    <property type="project" value="TreeGrafter"/>
</dbReference>
<name>A0A4Q1RI87_9FIRM</name>
<sequence>MKTLKEYKAEQMRDTEFVKEYESIQPETDVIRAIVEARTSQNLTQKELAERTGINQADISKLENGTRNPSVNLLKRLADGMGMVLKIEFVPEQKV</sequence>
<evidence type="ECO:0000259" key="2">
    <source>
        <dbReference type="PROSITE" id="PS50943"/>
    </source>
</evidence>
<dbReference type="AlphaFoldDB" id="A0A4Q1RI87"/>
<dbReference type="InterPro" id="IPR050807">
    <property type="entry name" value="TransReg_Diox_bact_type"/>
</dbReference>
<gene>
    <name evidence="3" type="ORF">ETP43_09380</name>
</gene>
<dbReference type="Pfam" id="PF01381">
    <property type="entry name" value="HTH_3"/>
    <property type="match status" value="1"/>
</dbReference>
<dbReference type="SUPFAM" id="SSF47413">
    <property type="entry name" value="lambda repressor-like DNA-binding domains"/>
    <property type="match status" value="1"/>
</dbReference>
<reference evidence="3 4" key="1">
    <citation type="submission" date="2019-01" db="EMBL/GenBank/DDBJ databases">
        <title>Blautia sp. nov. KGMB01111 isolated human feces.</title>
        <authorList>
            <person name="Park J.-E."/>
            <person name="Kim J.-S."/>
            <person name="Park S.-H."/>
        </authorList>
    </citation>
    <scope>NUCLEOTIDE SEQUENCE [LARGE SCALE GENOMIC DNA]</scope>
    <source>
        <strain evidence="3 4">KGMB01111</strain>
    </source>
</reference>
<protein>
    <submittedName>
        <fullName evidence="3">XRE family transcriptional regulator</fullName>
    </submittedName>
</protein>
<dbReference type="CDD" id="cd00093">
    <property type="entry name" value="HTH_XRE"/>
    <property type="match status" value="1"/>
</dbReference>
<feature type="domain" description="HTH cro/C1-type" evidence="2">
    <location>
        <begin position="34"/>
        <end position="90"/>
    </location>
</feature>
<keyword evidence="1" id="KW-0238">DNA-binding</keyword>
<dbReference type="Gene3D" id="1.10.260.40">
    <property type="entry name" value="lambda repressor-like DNA-binding domains"/>
    <property type="match status" value="1"/>
</dbReference>
<dbReference type="InterPro" id="IPR001387">
    <property type="entry name" value="Cro/C1-type_HTH"/>
</dbReference>
<dbReference type="EMBL" id="SDKC01000001">
    <property type="protein sequence ID" value="RXS75407.1"/>
    <property type="molecule type" value="Genomic_DNA"/>
</dbReference>
<dbReference type="OrthoDB" id="428540at2"/>
<keyword evidence="4" id="KW-1185">Reference proteome</keyword>
<organism evidence="3 4">
    <name type="scientific">Blautia faecicola</name>
    <dbReference type="NCBI Taxonomy" id="2509240"/>
    <lineage>
        <taxon>Bacteria</taxon>
        <taxon>Bacillati</taxon>
        <taxon>Bacillota</taxon>
        <taxon>Clostridia</taxon>
        <taxon>Lachnospirales</taxon>
        <taxon>Lachnospiraceae</taxon>
        <taxon>Blautia</taxon>
    </lineage>
</organism>
<comment type="caution">
    <text evidence="3">The sequence shown here is derived from an EMBL/GenBank/DDBJ whole genome shotgun (WGS) entry which is preliminary data.</text>
</comment>
<dbReference type="PANTHER" id="PTHR46797">
    <property type="entry name" value="HTH-TYPE TRANSCRIPTIONAL REGULATOR"/>
    <property type="match status" value="1"/>
</dbReference>
<dbReference type="GO" id="GO:0005829">
    <property type="term" value="C:cytosol"/>
    <property type="evidence" value="ECO:0007669"/>
    <property type="project" value="TreeGrafter"/>
</dbReference>
<dbReference type="RefSeq" id="WP_129257876.1">
    <property type="nucleotide sequence ID" value="NZ_SDKC01000001.1"/>
</dbReference>
<dbReference type="InterPro" id="IPR010982">
    <property type="entry name" value="Lambda_DNA-bd_dom_sf"/>
</dbReference>
<evidence type="ECO:0000256" key="1">
    <source>
        <dbReference type="ARBA" id="ARBA00023125"/>
    </source>
</evidence>
<dbReference type="Proteomes" id="UP000290106">
    <property type="component" value="Unassembled WGS sequence"/>
</dbReference>
<dbReference type="SMART" id="SM00530">
    <property type="entry name" value="HTH_XRE"/>
    <property type="match status" value="1"/>
</dbReference>